<dbReference type="EMBL" id="JBCLYO010000015">
    <property type="protein sequence ID" value="KAL0082651.1"/>
    <property type="molecule type" value="Genomic_DNA"/>
</dbReference>
<keyword evidence="3" id="KW-1185">Reference proteome</keyword>
<evidence type="ECO:0008006" key="4">
    <source>
        <dbReference type="Google" id="ProtNLM"/>
    </source>
</evidence>
<name>A0ABR3AUT7_PHYBL</name>
<protein>
    <recommendedName>
        <fullName evidence="4">Copper-fist domain-containing protein</fullName>
    </recommendedName>
</protein>
<feature type="region of interest" description="Disordered" evidence="1">
    <location>
        <begin position="102"/>
        <end position="125"/>
    </location>
</feature>
<accession>A0ABR3AUT7</accession>
<sequence length="186" mass="20049">MNIADTEELTALLNDVLSHRETMSSSTASVSDTLSYVSVPPSPKGHPPTYAMSCLIPTPPQAHLSQTMCGLPGSQQRCQPKKNNKNSRGESVVITITPLPYFNSRRSSSQSLPDPTSPTTTTTTTTRVVTCHCGPSCTCLGCFVHPNNLYFPTEIVDPFAGFLHHPISSASSMYSSDDESLHIMGM</sequence>
<proteinExistence type="predicted"/>
<gene>
    <name evidence="2" type="ORF">J3Q64DRAFT_1642760</name>
</gene>
<organism evidence="2 3">
    <name type="scientific">Phycomyces blakesleeanus</name>
    <dbReference type="NCBI Taxonomy" id="4837"/>
    <lineage>
        <taxon>Eukaryota</taxon>
        <taxon>Fungi</taxon>
        <taxon>Fungi incertae sedis</taxon>
        <taxon>Mucoromycota</taxon>
        <taxon>Mucoromycotina</taxon>
        <taxon>Mucoromycetes</taxon>
        <taxon>Mucorales</taxon>
        <taxon>Phycomycetaceae</taxon>
        <taxon>Phycomyces</taxon>
    </lineage>
</organism>
<dbReference type="Proteomes" id="UP001448207">
    <property type="component" value="Unassembled WGS sequence"/>
</dbReference>
<evidence type="ECO:0000313" key="3">
    <source>
        <dbReference type="Proteomes" id="UP001448207"/>
    </source>
</evidence>
<reference evidence="2 3" key="1">
    <citation type="submission" date="2024-04" db="EMBL/GenBank/DDBJ databases">
        <title>Symmetric and asymmetric DNA N6-adenine methylation regulates different biological responses in Mucorales.</title>
        <authorList>
            <consortium name="Lawrence Berkeley National Laboratory"/>
            <person name="Lax C."/>
            <person name="Mondo S.J."/>
            <person name="Osorio-Concepcion M."/>
            <person name="Muszewska A."/>
            <person name="Corrochano-Luque M."/>
            <person name="Gutierrez G."/>
            <person name="Riley R."/>
            <person name="Lipzen A."/>
            <person name="Guo J."/>
            <person name="Hundley H."/>
            <person name="Amirebrahimi M."/>
            <person name="Ng V."/>
            <person name="Lorenzo-Gutierrez D."/>
            <person name="Binder U."/>
            <person name="Yang J."/>
            <person name="Song Y."/>
            <person name="Canovas D."/>
            <person name="Navarro E."/>
            <person name="Freitag M."/>
            <person name="Gabaldon T."/>
            <person name="Grigoriev I.V."/>
            <person name="Corrochano L.M."/>
            <person name="Nicolas F.E."/>
            <person name="Garre V."/>
        </authorList>
    </citation>
    <scope>NUCLEOTIDE SEQUENCE [LARGE SCALE GENOMIC DNA]</scope>
    <source>
        <strain evidence="2 3">L51</strain>
    </source>
</reference>
<feature type="compositionally biased region" description="Low complexity" evidence="1">
    <location>
        <begin position="107"/>
        <end position="125"/>
    </location>
</feature>
<evidence type="ECO:0000313" key="2">
    <source>
        <dbReference type="EMBL" id="KAL0082651.1"/>
    </source>
</evidence>
<comment type="caution">
    <text evidence="2">The sequence shown here is derived from an EMBL/GenBank/DDBJ whole genome shotgun (WGS) entry which is preliminary data.</text>
</comment>
<evidence type="ECO:0000256" key="1">
    <source>
        <dbReference type="SAM" id="MobiDB-lite"/>
    </source>
</evidence>